<keyword evidence="1" id="KW-0223">Dioxygenase</keyword>
<evidence type="ECO:0000313" key="2">
    <source>
        <dbReference type="Proteomes" id="UP000656548"/>
    </source>
</evidence>
<dbReference type="RefSeq" id="WP_264082889.1">
    <property type="nucleotide sequence ID" value="NZ_JADBEJ010000005.1"/>
</dbReference>
<accession>A0ABR9LET9</accession>
<dbReference type="GO" id="GO:0051213">
    <property type="term" value="F:dioxygenase activity"/>
    <property type="evidence" value="ECO:0007669"/>
    <property type="project" value="UniProtKB-KW"/>
</dbReference>
<proteinExistence type="predicted"/>
<keyword evidence="2" id="KW-1185">Reference proteome</keyword>
<dbReference type="EMBL" id="JADBEJ010000005">
    <property type="protein sequence ID" value="MBE1578817.1"/>
    <property type="molecule type" value="Genomic_DNA"/>
</dbReference>
<comment type="caution">
    <text evidence="1">The sequence shown here is derived from an EMBL/GenBank/DDBJ whole genome shotgun (WGS) entry which is preliminary data.</text>
</comment>
<reference evidence="1 2" key="1">
    <citation type="submission" date="2020-10" db="EMBL/GenBank/DDBJ databases">
        <title>Sequencing the genomes of 1000 actinobacteria strains.</title>
        <authorList>
            <person name="Klenk H.-P."/>
        </authorList>
    </citation>
    <scope>NUCLEOTIDE SEQUENCE [LARGE SCALE GENOMIC DNA]</scope>
    <source>
        <strain evidence="1 2">DSM 46661</strain>
    </source>
</reference>
<organism evidence="1 2">
    <name type="scientific">Amycolatopsis roodepoortensis</name>
    <dbReference type="NCBI Taxonomy" id="700274"/>
    <lineage>
        <taxon>Bacteria</taxon>
        <taxon>Bacillati</taxon>
        <taxon>Actinomycetota</taxon>
        <taxon>Actinomycetes</taxon>
        <taxon>Pseudonocardiales</taxon>
        <taxon>Pseudonocardiaceae</taxon>
        <taxon>Amycolatopsis</taxon>
    </lineage>
</organism>
<protein>
    <submittedName>
        <fullName evidence="1">Cupin superfamily acireductone dioxygenase involved in methionine salvage</fullName>
    </submittedName>
</protein>
<gene>
    <name evidence="1" type="ORF">H4W30_005877</name>
</gene>
<sequence length="44" mass="5079">MRHPNVPDFIAIRFFRTAEGWIGDFTGDRIATRMTTLDELPDTP</sequence>
<keyword evidence="1" id="KW-0560">Oxidoreductase</keyword>
<evidence type="ECO:0000313" key="1">
    <source>
        <dbReference type="EMBL" id="MBE1578817.1"/>
    </source>
</evidence>
<dbReference type="Proteomes" id="UP000656548">
    <property type="component" value="Unassembled WGS sequence"/>
</dbReference>
<name>A0ABR9LET9_9PSEU</name>